<gene>
    <name evidence="2" type="ORF">SAMN05421547_12046</name>
</gene>
<dbReference type="AlphaFoldDB" id="A0A1H3SGM9"/>
<organism evidence="2 3">
    <name type="scientific">Delftia lacustris</name>
    <dbReference type="NCBI Taxonomy" id="558537"/>
    <lineage>
        <taxon>Bacteria</taxon>
        <taxon>Pseudomonadati</taxon>
        <taxon>Pseudomonadota</taxon>
        <taxon>Betaproteobacteria</taxon>
        <taxon>Burkholderiales</taxon>
        <taxon>Comamonadaceae</taxon>
        <taxon>Delftia</taxon>
    </lineage>
</organism>
<evidence type="ECO:0000313" key="2">
    <source>
        <dbReference type="EMBL" id="SDZ37213.1"/>
    </source>
</evidence>
<evidence type="ECO:0000313" key="3">
    <source>
        <dbReference type="Proteomes" id="UP000183417"/>
    </source>
</evidence>
<feature type="signal peptide" evidence="1">
    <location>
        <begin position="1"/>
        <end position="24"/>
    </location>
</feature>
<dbReference type="Proteomes" id="UP000183417">
    <property type="component" value="Unassembled WGS sequence"/>
</dbReference>
<proteinExistence type="predicted"/>
<dbReference type="RefSeq" id="WP_016446950.1">
    <property type="nucleotide sequence ID" value="NZ_CP141274.1"/>
</dbReference>
<dbReference type="EMBL" id="FNPE01000020">
    <property type="protein sequence ID" value="SDZ37213.1"/>
    <property type="molecule type" value="Genomic_DNA"/>
</dbReference>
<evidence type="ECO:0000256" key="1">
    <source>
        <dbReference type="SAM" id="SignalP"/>
    </source>
</evidence>
<dbReference type="Pfam" id="PF13663">
    <property type="entry name" value="DUF4148"/>
    <property type="match status" value="1"/>
</dbReference>
<keyword evidence="1" id="KW-0732">Signal</keyword>
<reference evidence="2 3" key="1">
    <citation type="submission" date="2016-10" db="EMBL/GenBank/DDBJ databases">
        <authorList>
            <person name="de Groot N.N."/>
        </authorList>
    </citation>
    <scope>NUCLEOTIDE SEQUENCE [LARGE SCALE GENOMIC DNA]</scope>
    <source>
        <strain evidence="2 3">LMG 24775</strain>
    </source>
</reference>
<dbReference type="GeneID" id="94692570"/>
<protein>
    <recommendedName>
        <fullName evidence="4">DUF4148 domain-containing protein</fullName>
    </recommendedName>
</protein>
<dbReference type="InterPro" id="IPR025421">
    <property type="entry name" value="DUF4148"/>
</dbReference>
<accession>A0A1H3SGM9</accession>
<sequence>MSRKFIPFALVASALIAASFPASADNGFTPGTGEASGVYHSMPGGKTRAEVIAELMRARADGSLAKISSEAGYAPEFETSSAGRGRTRAEVQEELRRAREDGTLAKMNREASYAPEFEARGGRTRAEVLEEFRRARDDGSLRQMNTNRGY</sequence>
<name>A0A1H3SGM9_9BURK</name>
<evidence type="ECO:0008006" key="4">
    <source>
        <dbReference type="Google" id="ProtNLM"/>
    </source>
</evidence>
<feature type="chain" id="PRO_5010249036" description="DUF4148 domain-containing protein" evidence="1">
    <location>
        <begin position="25"/>
        <end position="150"/>
    </location>
</feature>